<accession>A0A6J3MFN8</accession>
<sequence length="195" mass="21774">MIEPMTRSKGRLISSPRIRFSSVQVRSGEVQVQKYQDPSRTLDRCPTHAHTQSEGPANRARREGEREPSRSIYMHAALHSRVEQSRAEDRKPWIPCARVTQPRAYPAPSTRLASCRLDRPGEGSQDDVRALEGETRCAFPVGGRVRAGVGFGFPHPDESGWDTSVPAWLARWLCLLHAQLAPVFASSCMDEGREA</sequence>
<name>A0A6J3MFN8_9PEZI</name>
<feature type="region of interest" description="Disordered" evidence="1">
    <location>
        <begin position="24"/>
        <end position="69"/>
    </location>
</feature>
<evidence type="ECO:0000313" key="3">
    <source>
        <dbReference type="RefSeq" id="XP_033463852.1"/>
    </source>
</evidence>
<organism evidence="3">
    <name type="scientific">Dissoconium aciculare CBS 342.82</name>
    <dbReference type="NCBI Taxonomy" id="1314786"/>
    <lineage>
        <taxon>Eukaryota</taxon>
        <taxon>Fungi</taxon>
        <taxon>Dikarya</taxon>
        <taxon>Ascomycota</taxon>
        <taxon>Pezizomycotina</taxon>
        <taxon>Dothideomycetes</taxon>
        <taxon>Dothideomycetidae</taxon>
        <taxon>Mycosphaerellales</taxon>
        <taxon>Dissoconiaceae</taxon>
        <taxon>Dissoconium</taxon>
    </lineage>
</organism>
<proteinExistence type="predicted"/>
<reference evidence="3" key="3">
    <citation type="submission" date="2025-08" db="UniProtKB">
        <authorList>
            <consortium name="RefSeq"/>
        </authorList>
    </citation>
    <scope>IDENTIFICATION</scope>
    <source>
        <strain evidence="3">CBS 342.82</strain>
    </source>
</reference>
<reference evidence="3" key="2">
    <citation type="submission" date="2020-04" db="EMBL/GenBank/DDBJ databases">
        <authorList>
            <consortium name="NCBI Genome Project"/>
        </authorList>
    </citation>
    <scope>NUCLEOTIDE SEQUENCE</scope>
    <source>
        <strain evidence="3">CBS 342.82</strain>
    </source>
</reference>
<evidence type="ECO:0000256" key="1">
    <source>
        <dbReference type="SAM" id="MobiDB-lite"/>
    </source>
</evidence>
<dbReference type="RefSeq" id="XP_033463852.1">
    <property type="nucleotide sequence ID" value="XM_033599010.1"/>
</dbReference>
<dbReference type="GeneID" id="54356809"/>
<gene>
    <name evidence="3" type="ORF">K489DRAFT_126049</name>
</gene>
<protein>
    <submittedName>
        <fullName evidence="3">Uncharacterized protein</fullName>
    </submittedName>
</protein>
<reference evidence="3" key="1">
    <citation type="submission" date="2020-01" db="EMBL/GenBank/DDBJ databases">
        <authorList>
            <consortium name="DOE Joint Genome Institute"/>
            <person name="Haridas S."/>
            <person name="Albert R."/>
            <person name="Binder M."/>
            <person name="Bloem J."/>
            <person name="Labutti K."/>
            <person name="Salamov A."/>
            <person name="Andreopoulos B."/>
            <person name="Baker S.E."/>
            <person name="Barry K."/>
            <person name="Bills G."/>
            <person name="Bluhm B.H."/>
            <person name="Cannon C."/>
            <person name="Castanera R."/>
            <person name="Culley D.E."/>
            <person name="Daum C."/>
            <person name="Ezra D."/>
            <person name="Gonzalez J.B."/>
            <person name="Henrissat B."/>
            <person name="Kuo A."/>
            <person name="Liang C."/>
            <person name="Lipzen A."/>
            <person name="Lutzoni F."/>
            <person name="Magnuson J."/>
            <person name="Mondo S."/>
            <person name="Nolan M."/>
            <person name="Ohm R."/>
            <person name="Pangilinan J."/>
            <person name="Park H.-J."/>
            <person name="Ramirez L."/>
            <person name="Alfaro M."/>
            <person name="Sun H."/>
            <person name="Tritt A."/>
            <person name="Yoshinaga Y."/>
            <person name="Zwiers L.-H."/>
            <person name="Turgeon B.G."/>
            <person name="Goodwin S.B."/>
            <person name="Spatafora J.W."/>
            <person name="Crous P.W."/>
            <person name="Grigoriev I.V."/>
        </authorList>
    </citation>
    <scope>NUCLEOTIDE SEQUENCE</scope>
    <source>
        <strain evidence="3">CBS 342.82</strain>
    </source>
</reference>
<dbReference type="AlphaFoldDB" id="A0A6J3MFN8"/>
<keyword evidence="2" id="KW-1185">Reference proteome</keyword>
<feature type="compositionally biased region" description="Basic and acidic residues" evidence="1">
    <location>
        <begin position="60"/>
        <end position="69"/>
    </location>
</feature>
<evidence type="ECO:0000313" key="2">
    <source>
        <dbReference type="Proteomes" id="UP000504637"/>
    </source>
</evidence>
<dbReference type="Proteomes" id="UP000504637">
    <property type="component" value="Unplaced"/>
</dbReference>